<gene>
    <name evidence="8" type="ORF">V5799_026913</name>
</gene>
<keyword evidence="9" id="KW-1185">Reference proteome</keyword>
<feature type="domain" description="TEX10-like TPR repeats" evidence="7">
    <location>
        <begin position="545"/>
        <end position="770"/>
    </location>
</feature>
<dbReference type="InterPro" id="IPR057949">
    <property type="entry name" value="TPR_TEX10"/>
</dbReference>
<evidence type="ECO:0000259" key="6">
    <source>
        <dbReference type="Pfam" id="PF12333"/>
    </source>
</evidence>
<comment type="caution">
    <text evidence="8">The sequence shown here is derived from an EMBL/GenBank/DDBJ whole genome shotgun (WGS) entry which is preliminary data.</text>
</comment>
<evidence type="ECO:0000313" key="9">
    <source>
        <dbReference type="Proteomes" id="UP001321473"/>
    </source>
</evidence>
<dbReference type="PANTHER" id="PTHR16056:SF2">
    <property type="entry name" value="TESTIS-EXPRESSED PROTEIN 10"/>
    <property type="match status" value="1"/>
</dbReference>
<dbReference type="InterPro" id="IPR011989">
    <property type="entry name" value="ARM-like"/>
</dbReference>
<dbReference type="Gene3D" id="1.25.10.10">
    <property type="entry name" value="Leucine-rich Repeat Variant"/>
    <property type="match status" value="1"/>
</dbReference>
<evidence type="ECO:0000259" key="7">
    <source>
        <dbReference type="Pfam" id="PF25781"/>
    </source>
</evidence>
<comment type="similarity">
    <text evidence="3">Belongs to the IPI1/TEX10 family.</text>
</comment>
<dbReference type="Pfam" id="PF25781">
    <property type="entry name" value="TPR_TEX10"/>
    <property type="match status" value="1"/>
</dbReference>
<dbReference type="EMBL" id="JARKHS020030729">
    <property type="protein sequence ID" value="KAK8761822.1"/>
    <property type="molecule type" value="Genomic_DNA"/>
</dbReference>
<keyword evidence="4" id="KW-0539">Nucleus</keyword>
<name>A0AAQ4DH82_AMBAM</name>
<dbReference type="Pfam" id="PF12333">
    <property type="entry name" value="Ipi1_N"/>
    <property type="match status" value="1"/>
</dbReference>
<evidence type="ECO:0000256" key="1">
    <source>
        <dbReference type="ARBA" id="ARBA00004604"/>
    </source>
</evidence>
<evidence type="ECO:0000256" key="4">
    <source>
        <dbReference type="ARBA" id="ARBA00023242"/>
    </source>
</evidence>
<sequence>MGKVKKNQDFQKVKLKVGRKLPKGLNVTDTSFKTKKIVLHDRLSKPATGEPTTARKQSVQDLIGRLHHYNATSRLDALGGLRELGRSYPGAFSPQLKPLLEILGALCTDKEGAVRQSTLKVLRMVLGSVSSERLSPFGPLLLSQLGCAVNHLSAAVRHDALDLLALLLDCVPALAVQAPYGTLHNFLNMVSSCTEASSSLSPSGKRRRVLSFQPGQRHTNRAVWVRVLSCMERFLTVALRVWFPKAERKDSDAALSDAGGGGMLDARTVHIGGKSAGFALYQNGLEPQPRASAFGLYGGLLSVATTTASGSSGAGTSTGGSSSSRDNAREFALDLVPLLLDMWVEVDPDNGESMQWDSLIIINCILRVLLLLIEWLRKENCSNASWFEEHFGSPLLNHLEERFPLSQDCAAPARQSTAKKARKDSMFDRQVSVITINLAMCEVLAGLLGVLSPDQGRRVLSFFGDLVSSGQVRSGDARVVVKIAQLLMPRVSPNDCLHLVEAMLSLYEEGDVIQPKDAHFVLDFFHSLILGPLPVLEAVRPIVDRFLTLLPKRALIEGGGRSTHAGVSFRFLGKLARLRLPTLLNSLQRHAQLCIELLPQMAQEEDQRTLVELICRLPMLEKEHFEALYAATLTPLPTTVLLYLLQLLKERLDEAKCGILYVAAYSSFLLCVATGMSRSKSNQLKAVWVDDSSWLELKELLPEVGQIPVVPIDWDVLPSHLAVVEMVIKSLESFPASWNLSKIFDPFFQQYLETYPHMSCSVALLFVHLTGRRRSAQQAPWLLAPPWGPLAVGCAASLLCVAAQLSSVMPTCLHPVLRAVGGLAARCPSVFTDLVRQFCQVVELPISAPCQEIVCGALCLLSKHQLLSLPARNLALQMLAAAGKQGSELRRHPWFLATLNELCEGLQQHQQRHLPFPPHPVVAPSVAIAVQQ</sequence>
<evidence type="ECO:0000256" key="2">
    <source>
        <dbReference type="ARBA" id="ARBA00004642"/>
    </source>
</evidence>
<feature type="domain" description="Pre-rRNA-processing protein Ipi1 N-terminal" evidence="6">
    <location>
        <begin position="133"/>
        <end position="235"/>
    </location>
</feature>
<protein>
    <recommendedName>
        <fullName evidence="10">Pre-rRNA-processing protein Ipi1 N-terminal domain-containing protein</fullName>
    </recommendedName>
</protein>
<evidence type="ECO:0000256" key="3">
    <source>
        <dbReference type="ARBA" id="ARBA00006427"/>
    </source>
</evidence>
<dbReference type="GO" id="GO:0071339">
    <property type="term" value="C:MLL1 complex"/>
    <property type="evidence" value="ECO:0007669"/>
    <property type="project" value="TreeGrafter"/>
</dbReference>
<accession>A0AAQ4DH82</accession>
<dbReference type="SUPFAM" id="SSF48371">
    <property type="entry name" value="ARM repeat"/>
    <property type="match status" value="1"/>
</dbReference>
<dbReference type="PANTHER" id="PTHR16056">
    <property type="entry name" value="REGULATOR OF MICROTUBULE DYNAMICS PROTEIN"/>
    <property type="match status" value="1"/>
</dbReference>
<dbReference type="Proteomes" id="UP001321473">
    <property type="component" value="Unassembled WGS sequence"/>
</dbReference>
<evidence type="ECO:0000256" key="5">
    <source>
        <dbReference type="SAM" id="MobiDB-lite"/>
    </source>
</evidence>
<dbReference type="InterPro" id="IPR016024">
    <property type="entry name" value="ARM-type_fold"/>
</dbReference>
<dbReference type="InterPro" id="IPR024679">
    <property type="entry name" value="Ipi1_N"/>
</dbReference>
<evidence type="ECO:0008006" key="10">
    <source>
        <dbReference type="Google" id="ProtNLM"/>
    </source>
</evidence>
<reference evidence="8 9" key="1">
    <citation type="journal article" date="2023" name="Arcadia Sci">
        <title>De novo assembly of a long-read Amblyomma americanum tick genome.</title>
        <authorList>
            <person name="Chou S."/>
            <person name="Poskanzer K.E."/>
            <person name="Rollins M."/>
            <person name="Thuy-Boun P.S."/>
        </authorList>
    </citation>
    <scope>NUCLEOTIDE SEQUENCE [LARGE SCALE GENOMIC DNA]</scope>
    <source>
        <strain evidence="8">F_SG_1</strain>
        <tissue evidence="8">Salivary glands</tissue>
    </source>
</reference>
<dbReference type="AlphaFoldDB" id="A0AAQ4DH82"/>
<evidence type="ECO:0000313" key="8">
    <source>
        <dbReference type="EMBL" id="KAK8761822.1"/>
    </source>
</evidence>
<proteinExistence type="inferred from homology"/>
<comment type="subcellular location">
    <subcellularLocation>
        <location evidence="1">Nucleus</location>
        <location evidence="1">Nucleolus</location>
    </subcellularLocation>
    <subcellularLocation>
        <location evidence="2">Nucleus</location>
        <location evidence="2">Nucleoplasm</location>
    </subcellularLocation>
</comment>
<organism evidence="8 9">
    <name type="scientific">Amblyomma americanum</name>
    <name type="common">Lone star tick</name>
    <dbReference type="NCBI Taxonomy" id="6943"/>
    <lineage>
        <taxon>Eukaryota</taxon>
        <taxon>Metazoa</taxon>
        <taxon>Ecdysozoa</taxon>
        <taxon>Arthropoda</taxon>
        <taxon>Chelicerata</taxon>
        <taxon>Arachnida</taxon>
        <taxon>Acari</taxon>
        <taxon>Parasitiformes</taxon>
        <taxon>Ixodida</taxon>
        <taxon>Ixodoidea</taxon>
        <taxon>Ixodidae</taxon>
        <taxon>Amblyomminae</taxon>
        <taxon>Amblyomma</taxon>
    </lineage>
</organism>
<feature type="region of interest" description="Disordered" evidence="5">
    <location>
        <begin position="307"/>
        <end position="326"/>
    </location>
</feature>